<evidence type="ECO:0000256" key="3">
    <source>
        <dbReference type="ARBA" id="ARBA00022741"/>
    </source>
</evidence>
<dbReference type="PANTHER" id="PTHR43085">
    <property type="entry name" value="HEXOKINASE FAMILY MEMBER"/>
    <property type="match status" value="1"/>
</dbReference>
<dbReference type="GO" id="GO:0016301">
    <property type="term" value="F:kinase activity"/>
    <property type="evidence" value="ECO:0007669"/>
    <property type="project" value="UniProtKB-KW"/>
</dbReference>
<accession>Q111A6</accession>
<dbReference type="PROSITE" id="PS00583">
    <property type="entry name" value="PFKB_KINASES_1"/>
    <property type="match status" value="1"/>
</dbReference>
<dbReference type="Gene3D" id="3.40.1190.20">
    <property type="match status" value="1"/>
</dbReference>
<dbReference type="RefSeq" id="WP_011612279.1">
    <property type="nucleotide sequence ID" value="NC_008312.1"/>
</dbReference>
<evidence type="ECO:0000256" key="1">
    <source>
        <dbReference type="ARBA" id="ARBA00010688"/>
    </source>
</evidence>
<dbReference type="HOGENOM" id="CLU_027634_6_1_3"/>
<dbReference type="PROSITE" id="PS00584">
    <property type="entry name" value="PFKB_KINASES_2"/>
    <property type="match status" value="1"/>
</dbReference>
<dbReference type="AlphaFoldDB" id="Q111A6"/>
<dbReference type="InterPro" id="IPR002173">
    <property type="entry name" value="Carboh/pur_kinase_PfkB_CS"/>
</dbReference>
<evidence type="ECO:0000256" key="5">
    <source>
        <dbReference type="ARBA" id="ARBA00022840"/>
    </source>
</evidence>
<dbReference type="SUPFAM" id="SSF53613">
    <property type="entry name" value="Ribokinase-like"/>
    <property type="match status" value="1"/>
</dbReference>
<keyword evidence="4" id="KW-0418">Kinase</keyword>
<dbReference type="CDD" id="cd01167">
    <property type="entry name" value="bac_FRK"/>
    <property type="match status" value="1"/>
</dbReference>
<protein>
    <submittedName>
        <fullName evidence="7">PfkB</fullName>
    </submittedName>
</protein>
<comment type="similarity">
    <text evidence="1">Belongs to the carbohydrate kinase PfkB family.</text>
</comment>
<dbReference type="STRING" id="203124.Tery_2734"/>
<sequence>MTHPYAICLGEILFDCLADQAEKTFNKVESWTTYPGGAPANVACGLVNLGTTAALISSVGEDTEGKKLVQILQEIGVDTSGIQGHPYAQTRKVYVLRSKTGEREFAGFGKQTTTEFADTYLKAELLPESLFLNGEFLILGTLGLAYPQTRQAIYQALDLADRYHLKIMVDVNWRPSFWPNPDDAKPLIQSILKRSDFVKLSLEEAEWLFDCTDPAAITYRLDSVEGLLLTAGNQGCAYYLSENEGKVPAFSVDAVDTTGAGDGFVAGFIHQLRQYGIRRLQQPGVAKQIVTYASAVGAITTTKLGAVTAQPTESEVEAFLGSYLPKN</sequence>
<keyword evidence="5" id="KW-0067">ATP-binding</keyword>
<organism evidence="7">
    <name type="scientific">Trichodesmium erythraeum (strain IMS101)</name>
    <dbReference type="NCBI Taxonomy" id="203124"/>
    <lineage>
        <taxon>Bacteria</taxon>
        <taxon>Bacillati</taxon>
        <taxon>Cyanobacteriota</taxon>
        <taxon>Cyanophyceae</taxon>
        <taxon>Oscillatoriophycideae</taxon>
        <taxon>Oscillatoriales</taxon>
        <taxon>Microcoleaceae</taxon>
        <taxon>Trichodesmium</taxon>
    </lineage>
</organism>
<gene>
    <name evidence="7" type="ordered locus">Tery_2734</name>
</gene>
<keyword evidence="2" id="KW-0808">Transferase</keyword>
<dbReference type="GO" id="GO:0005524">
    <property type="term" value="F:ATP binding"/>
    <property type="evidence" value="ECO:0007669"/>
    <property type="project" value="UniProtKB-KW"/>
</dbReference>
<dbReference type="Pfam" id="PF00294">
    <property type="entry name" value="PfkB"/>
    <property type="match status" value="1"/>
</dbReference>
<dbReference type="EMBL" id="CP000393">
    <property type="protein sequence ID" value="ABG51918.1"/>
    <property type="molecule type" value="Genomic_DNA"/>
</dbReference>
<dbReference type="OrthoDB" id="9813569at2"/>
<reference evidence="7" key="1">
    <citation type="submission" date="2006-06" db="EMBL/GenBank/DDBJ databases">
        <title>Complete sequence of Trichodesmium erythraeum IMS101.</title>
        <authorList>
            <consortium name="US DOE Joint Genome Institute"/>
            <person name="Copeland A."/>
            <person name="Lucas S."/>
            <person name="Lapidus A."/>
            <person name="Barry K."/>
            <person name="Detter J.C."/>
            <person name="Glavina del Rio T."/>
            <person name="Hammon N."/>
            <person name="Israni S."/>
            <person name="Dalin E."/>
            <person name="Tice H."/>
            <person name="Pitluck S."/>
            <person name="Kiss H."/>
            <person name="Munk A.C."/>
            <person name="Brettin T."/>
            <person name="Bruce D."/>
            <person name="Han C."/>
            <person name="Tapia R."/>
            <person name="Gilna P."/>
            <person name="Schmutz J."/>
            <person name="Larimer F."/>
            <person name="Land M."/>
            <person name="Hauser L."/>
            <person name="Kyrpides N."/>
            <person name="Kim E."/>
            <person name="Richardson P."/>
        </authorList>
    </citation>
    <scope>NUCLEOTIDE SEQUENCE [LARGE SCALE GENOMIC DNA]</scope>
    <source>
        <strain evidence="7">IMS101</strain>
    </source>
</reference>
<dbReference type="InterPro" id="IPR011611">
    <property type="entry name" value="PfkB_dom"/>
</dbReference>
<evidence type="ECO:0000259" key="6">
    <source>
        <dbReference type="Pfam" id="PF00294"/>
    </source>
</evidence>
<evidence type="ECO:0000313" key="7">
    <source>
        <dbReference type="EMBL" id="ABG51918.1"/>
    </source>
</evidence>
<proteinExistence type="inferred from homology"/>
<dbReference type="PANTHER" id="PTHR43085:SF1">
    <property type="entry name" value="PSEUDOURIDINE KINASE-RELATED"/>
    <property type="match status" value="1"/>
</dbReference>
<name>Q111A6_TRIEI</name>
<dbReference type="KEGG" id="ter:Tery_2734"/>
<evidence type="ECO:0000256" key="2">
    <source>
        <dbReference type="ARBA" id="ARBA00022679"/>
    </source>
</evidence>
<dbReference type="InterPro" id="IPR050306">
    <property type="entry name" value="PfkB_Carbo_kinase"/>
</dbReference>
<dbReference type="eggNOG" id="COG0524">
    <property type="taxonomic scope" value="Bacteria"/>
</dbReference>
<feature type="domain" description="Carbohydrate kinase PfkB" evidence="6">
    <location>
        <begin position="6"/>
        <end position="312"/>
    </location>
</feature>
<keyword evidence="3" id="KW-0547">Nucleotide-binding</keyword>
<dbReference type="InterPro" id="IPR029056">
    <property type="entry name" value="Ribokinase-like"/>
</dbReference>
<evidence type="ECO:0000256" key="4">
    <source>
        <dbReference type="ARBA" id="ARBA00022777"/>
    </source>
</evidence>